<evidence type="ECO:0000313" key="2">
    <source>
        <dbReference type="Proteomes" id="UP000765509"/>
    </source>
</evidence>
<gene>
    <name evidence="1" type="ORF">O181_009966</name>
</gene>
<evidence type="ECO:0000313" key="1">
    <source>
        <dbReference type="EMBL" id="MBW0470251.1"/>
    </source>
</evidence>
<dbReference type="PANTHER" id="PTHR11439">
    <property type="entry name" value="GAG-POL-RELATED RETROTRANSPOSON"/>
    <property type="match status" value="1"/>
</dbReference>
<organism evidence="1 2">
    <name type="scientific">Austropuccinia psidii MF-1</name>
    <dbReference type="NCBI Taxonomy" id="1389203"/>
    <lineage>
        <taxon>Eukaryota</taxon>
        <taxon>Fungi</taxon>
        <taxon>Dikarya</taxon>
        <taxon>Basidiomycota</taxon>
        <taxon>Pucciniomycotina</taxon>
        <taxon>Pucciniomycetes</taxon>
        <taxon>Pucciniales</taxon>
        <taxon>Sphaerophragmiaceae</taxon>
        <taxon>Austropuccinia</taxon>
    </lineage>
</organism>
<comment type="caution">
    <text evidence="1">The sequence shown here is derived from an EMBL/GenBank/DDBJ whole genome shotgun (WGS) entry which is preliminary data.</text>
</comment>
<dbReference type="EMBL" id="AVOT02002411">
    <property type="protein sequence ID" value="MBW0470251.1"/>
    <property type="molecule type" value="Genomic_DNA"/>
</dbReference>
<dbReference type="AlphaFoldDB" id="A0A9Q3BQ62"/>
<protein>
    <recommendedName>
        <fullName evidence="3">Reverse transcriptase Ty1/copia-type domain-containing protein</fullName>
    </recommendedName>
</protein>
<dbReference type="CDD" id="cd09272">
    <property type="entry name" value="RNase_HI_RT_Ty1"/>
    <property type="match status" value="1"/>
</dbReference>
<dbReference type="Proteomes" id="UP000765509">
    <property type="component" value="Unassembled WGS sequence"/>
</dbReference>
<proteinExistence type="predicted"/>
<keyword evidence="2" id="KW-1185">Reference proteome</keyword>
<reference evidence="1" key="1">
    <citation type="submission" date="2021-03" db="EMBL/GenBank/DDBJ databases">
        <title>Draft genome sequence of rust myrtle Austropuccinia psidii MF-1, a brazilian biotype.</title>
        <authorList>
            <person name="Quecine M.C."/>
            <person name="Pachon D.M.R."/>
            <person name="Bonatelli M.L."/>
            <person name="Correr F.H."/>
            <person name="Franceschini L.M."/>
            <person name="Leite T.F."/>
            <person name="Margarido G.R.A."/>
            <person name="Almeida C.A."/>
            <person name="Ferrarezi J.A."/>
            <person name="Labate C.A."/>
        </authorList>
    </citation>
    <scope>NUCLEOTIDE SEQUENCE</scope>
    <source>
        <strain evidence="1">MF-1</strain>
    </source>
</reference>
<name>A0A9Q3BQ62_9BASI</name>
<accession>A0A9Q3BQ62</accession>
<evidence type="ECO:0008006" key="3">
    <source>
        <dbReference type="Google" id="ProtNLM"/>
    </source>
</evidence>
<dbReference type="PANTHER" id="PTHR11439:SF467">
    <property type="entry name" value="INTEGRASE CATALYTIC DOMAIN-CONTAINING PROTEIN"/>
    <property type="match status" value="1"/>
</dbReference>
<sequence>MDLHSIVGIDVKWVGQHFRLWQHHLIKKLLVGNTNNFSPKQPLPNIELKSDVARQADKEYLSKVGVILYLSQETRPDVMFAINFLAHFLMATSKRHWLALRHLISYLEATIGDVLVIEPDCGRKEAETFFNANWGGEGLRSQHGYVGLRWGVPVMWNSKCQPCIASSTFQAEYMALAFGAKNFTWVIDNFGFVLQYCVLTIYSDNMAAIKVAANESSRKKAWNIEW</sequence>